<evidence type="ECO:0000313" key="2">
    <source>
        <dbReference type="Proteomes" id="UP001331761"/>
    </source>
</evidence>
<sequence>MTSALSTSQRLLTRASNRHKRLLADNSDLLQADLHFSIDNDVQRRQTGELRRKLRRATAAIKAATSKVEEALYKYSNTADQLDENTPSISELAQQITENSEAAQALLDQANAVLTTMMQLQADIDSCEEFKEAEVLDLKLAPIPIPKFNGDIWEWETFWKSFERNVHSRRMDEMYKFSYLLEALEGEAKEAVKQFQVSGSTYPLVIAHLQEKYGNVQTLVDRLLSRLQAARAKSNRLEDQLTFCDQLTSIRSQLQLKGEHTDNTFLQKQLLCKFSSDVQRHILAQKNKCYANGTWNTKTLLTERNIWRTN</sequence>
<accession>A0AAN8FN87</accession>
<name>A0AAN8FN87_TRICO</name>
<evidence type="ECO:0000313" key="1">
    <source>
        <dbReference type="EMBL" id="KAK5981907.1"/>
    </source>
</evidence>
<dbReference type="Proteomes" id="UP001331761">
    <property type="component" value="Unassembled WGS sequence"/>
</dbReference>
<reference evidence="1 2" key="1">
    <citation type="submission" date="2019-10" db="EMBL/GenBank/DDBJ databases">
        <title>Assembly and Annotation for the nematode Trichostrongylus colubriformis.</title>
        <authorList>
            <person name="Martin J."/>
        </authorList>
    </citation>
    <scope>NUCLEOTIDE SEQUENCE [LARGE SCALE GENOMIC DNA]</scope>
    <source>
        <strain evidence="1">G859</strain>
        <tissue evidence="1">Whole worm</tissue>
    </source>
</reference>
<dbReference type="EMBL" id="WIXE01005747">
    <property type="protein sequence ID" value="KAK5981907.1"/>
    <property type="molecule type" value="Genomic_DNA"/>
</dbReference>
<proteinExistence type="predicted"/>
<gene>
    <name evidence="1" type="ORF">GCK32_022787</name>
</gene>
<dbReference type="InterPro" id="IPR005312">
    <property type="entry name" value="DUF1759"/>
</dbReference>
<organism evidence="1 2">
    <name type="scientific">Trichostrongylus colubriformis</name>
    <name type="common">Black scour worm</name>
    <dbReference type="NCBI Taxonomy" id="6319"/>
    <lineage>
        <taxon>Eukaryota</taxon>
        <taxon>Metazoa</taxon>
        <taxon>Ecdysozoa</taxon>
        <taxon>Nematoda</taxon>
        <taxon>Chromadorea</taxon>
        <taxon>Rhabditida</taxon>
        <taxon>Rhabditina</taxon>
        <taxon>Rhabditomorpha</taxon>
        <taxon>Strongyloidea</taxon>
        <taxon>Trichostrongylidae</taxon>
        <taxon>Trichostrongylus</taxon>
    </lineage>
</organism>
<protein>
    <submittedName>
        <fullName evidence="1">Peptidase A2 domain-containing protein</fullName>
    </submittedName>
</protein>
<comment type="caution">
    <text evidence="1">The sequence shown here is derived from an EMBL/GenBank/DDBJ whole genome shotgun (WGS) entry which is preliminary data.</text>
</comment>
<dbReference type="PANTHER" id="PTHR22954:SF3">
    <property type="entry name" value="PROTEIN CBG08539"/>
    <property type="match status" value="1"/>
</dbReference>
<dbReference type="AlphaFoldDB" id="A0AAN8FN87"/>
<dbReference type="Pfam" id="PF03564">
    <property type="entry name" value="DUF1759"/>
    <property type="match status" value="1"/>
</dbReference>
<dbReference type="PANTHER" id="PTHR22954">
    <property type="entry name" value="RETROVIRAL PROTEASE-RELATED"/>
    <property type="match status" value="1"/>
</dbReference>
<keyword evidence="2" id="KW-1185">Reference proteome</keyword>